<evidence type="ECO:0000256" key="12">
    <source>
        <dbReference type="ARBA" id="ARBA00023136"/>
    </source>
</evidence>
<keyword evidence="4" id="KW-0597">Phosphoprotein</keyword>
<dbReference type="GO" id="GO:0016298">
    <property type="term" value="F:lipase activity"/>
    <property type="evidence" value="ECO:0007669"/>
    <property type="project" value="TreeGrafter"/>
</dbReference>
<evidence type="ECO:0000256" key="8">
    <source>
        <dbReference type="ARBA" id="ARBA00022837"/>
    </source>
</evidence>
<comment type="subcellular location">
    <subcellularLocation>
        <location evidence="2">Cell membrane</location>
        <topology evidence="2">Multi-pass membrane protein</topology>
    </subcellularLocation>
</comment>
<keyword evidence="5 15" id="KW-0812">Transmembrane</keyword>
<comment type="catalytic activity">
    <reaction evidence="13">
        <text>a 1,2-diacyl-sn-glycerol + H2O = a 2-acylglycerol + a fatty acid + H(+)</text>
        <dbReference type="Rhea" id="RHEA:33275"/>
        <dbReference type="ChEBI" id="CHEBI:15377"/>
        <dbReference type="ChEBI" id="CHEBI:15378"/>
        <dbReference type="ChEBI" id="CHEBI:17389"/>
        <dbReference type="ChEBI" id="CHEBI:17815"/>
        <dbReference type="ChEBI" id="CHEBI:28868"/>
        <dbReference type="EC" id="3.1.1.116"/>
    </reaction>
    <physiologicalReaction direction="left-to-right" evidence="13">
        <dbReference type="Rhea" id="RHEA:33276"/>
    </physiologicalReaction>
</comment>
<evidence type="ECO:0000256" key="9">
    <source>
        <dbReference type="ARBA" id="ARBA00022963"/>
    </source>
</evidence>
<keyword evidence="12 15" id="KW-0472">Membrane</keyword>
<dbReference type="GO" id="GO:0016042">
    <property type="term" value="P:lipid catabolic process"/>
    <property type="evidence" value="ECO:0007669"/>
    <property type="project" value="UniProtKB-KW"/>
</dbReference>
<dbReference type="PANTHER" id="PTHR45792">
    <property type="entry name" value="DIACYLGLYCEROL LIPASE HOMOLOG-RELATED"/>
    <property type="match status" value="1"/>
</dbReference>
<keyword evidence="6" id="KW-0479">Metal-binding</keyword>
<dbReference type="InterPro" id="IPR002921">
    <property type="entry name" value="Fungal_lipase-type"/>
</dbReference>
<dbReference type="PANTHER" id="PTHR45792:SF8">
    <property type="entry name" value="DIACYLGLYCEROL LIPASE-ALPHA"/>
    <property type="match status" value="1"/>
</dbReference>
<dbReference type="InterPro" id="IPR052214">
    <property type="entry name" value="DAG_Lipase-Related"/>
</dbReference>
<sequence>MKKSAEYVLCKLHSVGILSDILEGKFRNHRVVVLGHSLGAGVAAILSIILHATYCSARSRIQCFAYAPPGGLLSPALVSYSKDFIVGCFSGNDIVPRMAVHTFDDLRDLVLSSLARCNISKSSLFLKKCFRAKVSDALAAPVFDSFSGGRVLLERLRETSYSPHEEARRLFPPMTLVHFRKAVVLTRTGSCFQRICSGCRSREEVFVPMFVSPADVQMIVCSSTMFTDHFPDRLFNVMEKACDRLERGELSRFFFPIENTSSSPTRANEGIFFSGMHGAI</sequence>
<evidence type="ECO:0000256" key="4">
    <source>
        <dbReference type="ARBA" id="ARBA00022553"/>
    </source>
</evidence>
<evidence type="ECO:0000256" key="14">
    <source>
        <dbReference type="ARBA" id="ARBA00026104"/>
    </source>
</evidence>
<evidence type="ECO:0000256" key="5">
    <source>
        <dbReference type="ARBA" id="ARBA00022692"/>
    </source>
</evidence>
<name>G0U494_TRYVY</name>
<dbReference type="GO" id="GO:0005886">
    <property type="term" value="C:plasma membrane"/>
    <property type="evidence" value="ECO:0007669"/>
    <property type="project" value="UniProtKB-SubCell"/>
</dbReference>
<dbReference type="EC" id="3.1.1.116" evidence="14"/>
<feature type="domain" description="Fungal lipase-type" evidence="16">
    <location>
        <begin position="24"/>
        <end position="100"/>
    </location>
</feature>
<evidence type="ECO:0000256" key="11">
    <source>
        <dbReference type="ARBA" id="ARBA00023098"/>
    </source>
</evidence>
<evidence type="ECO:0000259" key="16">
    <source>
        <dbReference type="Pfam" id="PF01764"/>
    </source>
</evidence>
<keyword evidence="7" id="KW-0378">Hydrolase</keyword>
<evidence type="ECO:0000256" key="3">
    <source>
        <dbReference type="ARBA" id="ARBA00022475"/>
    </source>
</evidence>
<keyword evidence="11" id="KW-0443">Lipid metabolism</keyword>
<evidence type="ECO:0000313" key="17">
    <source>
        <dbReference type="EMBL" id="CCC52257.1"/>
    </source>
</evidence>
<feature type="transmembrane region" description="Helical" evidence="15">
    <location>
        <begin position="31"/>
        <end position="54"/>
    </location>
</feature>
<keyword evidence="9" id="KW-0442">Lipid degradation</keyword>
<reference evidence="17" key="1">
    <citation type="journal article" date="2012" name="Proc. Natl. Acad. Sci. U.S.A.">
        <title>Antigenic diversity is generated by distinct evolutionary mechanisms in African trypanosome species.</title>
        <authorList>
            <person name="Jackson A.P."/>
            <person name="Berry A."/>
            <person name="Aslett M."/>
            <person name="Allison H.C."/>
            <person name="Burton P."/>
            <person name="Vavrova-Anderson J."/>
            <person name="Brown R."/>
            <person name="Browne H."/>
            <person name="Corton N."/>
            <person name="Hauser H."/>
            <person name="Gamble J."/>
            <person name="Gilderthorp R."/>
            <person name="Marcello L."/>
            <person name="McQuillan J."/>
            <person name="Otto T.D."/>
            <person name="Quail M.A."/>
            <person name="Sanders M.J."/>
            <person name="van Tonder A."/>
            <person name="Ginger M.L."/>
            <person name="Field M.C."/>
            <person name="Barry J.D."/>
            <person name="Hertz-Fowler C."/>
            <person name="Berriman M."/>
        </authorList>
    </citation>
    <scope>NUCLEOTIDE SEQUENCE</scope>
    <source>
        <strain evidence="17">Y486</strain>
    </source>
</reference>
<keyword evidence="3" id="KW-1003">Cell membrane</keyword>
<protein>
    <recommendedName>
        <fullName evidence="14">sn-1-specific diacylglycerol lipase</fullName>
        <ecNumber evidence="14">3.1.1.116</ecNumber>
    </recommendedName>
</protein>
<dbReference type="AlphaFoldDB" id="G0U494"/>
<evidence type="ECO:0000256" key="13">
    <source>
        <dbReference type="ARBA" id="ARBA00024531"/>
    </source>
</evidence>
<proteinExistence type="predicted"/>
<dbReference type="VEuPathDB" id="TriTrypDB:TvY486_1013000"/>
<dbReference type="Pfam" id="PF01764">
    <property type="entry name" value="Lipase_3"/>
    <property type="match status" value="1"/>
</dbReference>
<organism evidence="17">
    <name type="scientific">Trypanosoma vivax (strain Y486)</name>
    <dbReference type="NCBI Taxonomy" id="1055687"/>
    <lineage>
        <taxon>Eukaryota</taxon>
        <taxon>Discoba</taxon>
        <taxon>Euglenozoa</taxon>
        <taxon>Kinetoplastea</taxon>
        <taxon>Metakinetoplastina</taxon>
        <taxon>Trypanosomatida</taxon>
        <taxon>Trypanosomatidae</taxon>
        <taxon>Trypanosoma</taxon>
        <taxon>Duttonella</taxon>
    </lineage>
</organism>
<evidence type="ECO:0000256" key="2">
    <source>
        <dbReference type="ARBA" id="ARBA00004651"/>
    </source>
</evidence>
<dbReference type="EMBL" id="HE573026">
    <property type="protein sequence ID" value="CCC52257.1"/>
    <property type="molecule type" value="Genomic_DNA"/>
</dbReference>
<evidence type="ECO:0000256" key="1">
    <source>
        <dbReference type="ARBA" id="ARBA00001913"/>
    </source>
</evidence>
<dbReference type="Gene3D" id="3.40.50.1820">
    <property type="entry name" value="alpha/beta hydrolase"/>
    <property type="match status" value="1"/>
</dbReference>
<keyword evidence="10 15" id="KW-1133">Transmembrane helix</keyword>
<keyword evidence="8" id="KW-0106">Calcium</keyword>
<gene>
    <name evidence="17" type="ORF">TVY486_1013000</name>
</gene>
<evidence type="ECO:0000256" key="7">
    <source>
        <dbReference type="ARBA" id="ARBA00022801"/>
    </source>
</evidence>
<dbReference type="GO" id="GO:0046872">
    <property type="term" value="F:metal ion binding"/>
    <property type="evidence" value="ECO:0007669"/>
    <property type="project" value="UniProtKB-KW"/>
</dbReference>
<dbReference type="InterPro" id="IPR029058">
    <property type="entry name" value="AB_hydrolase_fold"/>
</dbReference>
<evidence type="ECO:0000256" key="10">
    <source>
        <dbReference type="ARBA" id="ARBA00022989"/>
    </source>
</evidence>
<evidence type="ECO:0000256" key="6">
    <source>
        <dbReference type="ARBA" id="ARBA00022723"/>
    </source>
</evidence>
<dbReference type="SUPFAM" id="SSF53474">
    <property type="entry name" value="alpha/beta-Hydrolases"/>
    <property type="match status" value="1"/>
</dbReference>
<evidence type="ECO:0000256" key="15">
    <source>
        <dbReference type="SAM" id="Phobius"/>
    </source>
</evidence>
<accession>G0U494</accession>
<comment type="cofactor">
    <cofactor evidence="1">
        <name>Ca(2+)</name>
        <dbReference type="ChEBI" id="CHEBI:29108"/>
    </cofactor>
</comment>